<feature type="region of interest" description="Disordered" evidence="1">
    <location>
        <begin position="17"/>
        <end position="39"/>
    </location>
</feature>
<reference evidence="2 3" key="1">
    <citation type="journal article" date="2019" name="Sci. Rep.">
        <title>Orb-weaving spider Araneus ventricosus genome elucidates the spidroin gene catalogue.</title>
        <authorList>
            <person name="Kono N."/>
            <person name="Nakamura H."/>
            <person name="Ohtoshi R."/>
            <person name="Moran D.A.P."/>
            <person name="Shinohara A."/>
            <person name="Yoshida Y."/>
            <person name="Fujiwara M."/>
            <person name="Mori M."/>
            <person name="Tomita M."/>
            <person name="Arakawa K."/>
        </authorList>
    </citation>
    <scope>NUCLEOTIDE SEQUENCE [LARGE SCALE GENOMIC DNA]</scope>
</reference>
<feature type="non-terminal residue" evidence="2">
    <location>
        <position position="1"/>
    </location>
</feature>
<evidence type="ECO:0000256" key="1">
    <source>
        <dbReference type="SAM" id="MobiDB-lite"/>
    </source>
</evidence>
<keyword evidence="3" id="KW-1185">Reference proteome</keyword>
<sequence length="98" mass="11181">HTTRGIFWDGPRNFEPQFMTRTTPDLTPPSPNIRNTSAGESMTRVIMFSVHKVHMLGGSSTKSGFEPGAIRFRRRDLTTRPLRRFREYDSGTVVVLIT</sequence>
<gene>
    <name evidence="2" type="ORF">AVEN_88071_1</name>
</gene>
<proteinExistence type="predicted"/>
<dbReference type="Proteomes" id="UP000499080">
    <property type="component" value="Unassembled WGS sequence"/>
</dbReference>
<comment type="caution">
    <text evidence="2">The sequence shown here is derived from an EMBL/GenBank/DDBJ whole genome shotgun (WGS) entry which is preliminary data.</text>
</comment>
<dbReference type="EMBL" id="BGPR01022557">
    <property type="protein sequence ID" value="GBN88972.1"/>
    <property type="molecule type" value="Genomic_DNA"/>
</dbReference>
<evidence type="ECO:0000313" key="2">
    <source>
        <dbReference type="EMBL" id="GBN88972.1"/>
    </source>
</evidence>
<protein>
    <submittedName>
        <fullName evidence="2">Uncharacterized protein</fullName>
    </submittedName>
</protein>
<evidence type="ECO:0000313" key="3">
    <source>
        <dbReference type="Proteomes" id="UP000499080"/>
    </source>
</evidence>
<name>A0A4Y2SL42_ARAVE</name>
<dbReference type="AlphaFoldDB" id="A0A4Y2SL42"/>
<organism evidence="2 3">
    <name type="scientific">Araneus ventricosus</name>
    <name type="common">Orbweaver spider</name>
    <name type="synonym">Epeira ventricosa</name>
    <dbReference type="NCBI Taxonomy" id="182803"/>
    <lineage>
        <taxon>Eukaryota</taxon>
        <taxon>Metazoa</taxon>
        <taxon>Ecdysozoa</taxon>
        <taxon>Arthropoda</taxon>
        <taxon>Chelicerata</taxon>
        <taxon>Arachnida</taxon>
        <taxon>Araneae</taxon>
        <taxon>Araneomorphae</taxon>
        <taxon>Entelegynae</taxon>
        <taxon>Araneoidea</taxon>
        <taxon>Araneidae</taxon>
        <taxon>Araneus</taxon>
    </lineage>
</organism>
<accession>A0A4Y2SL42</accession>